<feature type="domain" description="DUF4143" evidence="2">
    <location>
        <begin position="228"/>
        <end position="390"/>
    </location>
</feature>
<dbReference type="PANTHER" id="PTHR33295">
    <property type="entry name" value="ATPASE"/>
    <property type="match status" value="1"/>
</dbReference>
<evidence type="ECO:0000259" key="2">
    <source>
        <dbReference type="Pfam" id="PF13635"/>
    </source>
</evidence>
<dbReference type="InterPro" id="IPR011335">
    <property type="entry name" value="Restrct_endonuc-II-like"/>
</dbReference>
<gene>
    <name evidence="3" type="ORF">BGX16_1668</name>
</gene>
<evidence type="ECO:0008006" key="5">
    <source>
        <dbReference type="Google" id="ProtNLM"/>
    </source>
</evidence>
<protein>
    <recommendedName>
        <fullName evidence="5">ATPase</fullName>
    </recommendedName>
</protein>
<proteinExistence type="predicted"/>
<dbReference type="Pfam" id="PF13635">
    <property type="entry name" value="DUF4143"/>
    <property type="match status" value="1"/>
</dbReference>
<organism evidence="3 4">
    <name type="scientific">Hallerella succinigenes</name>
    <dbReference type="NCBI Taxonomy" id="1896222"/>
    <lineage>
        <taxon>Bacteria</taxon>
        <taxon>Pseudomonadati</taxon>
        <taxon>Fibrobacterota</taxon>
        <taxon>Fibrobacteria</taxon>
        <taxon>Fibrobacterales</taxon>
        <taxon>Fibrobacteraceae</taxon>
        <taxon>Hallerella</taxon>
    </lineage>
</organism>
<name>A0A2M9A7I5_9BACT</name>
<dbReference type="Proteomes" id="UP000231134">
    <property type="component" value="Unassembled WGS sequence"/>
</dbReference>
<accession>A0A2M9A7I5</accession>
<dbReference type="AlphaFoldDB" id="A0A2M9A7I5"/>
<dbReference type="SUPFAM" id="SSF52540">
    <property type="entry name" value="P-loop containing nucleoside triphosphate hydrolases"/>
    <property type="match status" value="1"/>
</dbReference>
<keyword evidence="4" id="KW-1185">Reference proteome</keyword>
<sequence>MYIFNMERKIIEKLIEWKNSPSRKPLILQGARQTGKTYSVTEFGAKYYSDVIYCNFERDPDLSSIFSNLAPSHILPRLSAIKQKKVIPRETLVIFDEVQACPEALTSLKYFCEEAPDIHIIALGSLLGVAVNRNQYSFPVGKVEIIDMHPLDFEEFLTAREENFLLEQIKECYAKNKPLEEALHKKALEAYREYLFVGGMPAAVSNFVQNHNPLQTDIIKNDILAAYQNDMSKYNKQSEIAKTRLVYASIGKQLAKENKKFQYRGLKPGARASEFENALEWITLAGIASKVARLEHMALPFKANASDSDFKLYMSDVGLCCASQNATYDDVVYENPLFNDFKGGLVENYVYTQLKANHLETYYWNENNQNEIDFIVRLKNKIIPIEVKSSTHNKSQSLKSFVSKHKSPYSIRISAKNFGIENGIKSVPLYAVFMIR</sequence>
<evidence type="ECO:0000313" key="4">
    <source>
        <dbReference type="Proteomes" id="UP000231134"/>
    </source>
</evidence>
<comment type="caution">
    <text evidence="3">The sequence shown here is derived from an EMBL/GenBank/DDBJ whole genome shotgun (WGS) entry which is preliminary data.</text>
</comment>
<reference evidence="3 4" key="1">
    <citation type="submission" date="2017-11" db="EMBL/GenBank/DDBJ databases">
        <title>Animal gut microbial communities from fecal samples from Wisconsin, USA.</title>
        <authorList>
            <person name="Neumann A."/>
        </authorList>
    </citation>
    <scope>NUCLEOTIDE SEQUENCE [LARGE SCALE GENOMIC DNA]</scope>
    <source>
        <strain evidence="3 4">UWS3</strain>
    </source>
</reference>
<dbReference type="Pfam" id="PF13173">
    <property type="entry name" value="AAA_14"/>
    <property type="match status" value="1"/>
</dbReference>
<dbReference type="InterPro" id="IPR027417">
    <property type="entry name" value="P-loop_NTPase"/>
</dbReference>
<evidence type="ECO:0000259" key="1">
    <source>
        <dbReference type="Pfam" id="PF13173"/>
    </source>
</evidence>
<dbReference type="SUPFAM" id="SSF52980">
    <property type="entry name" value="Restriction endonuclease-like"/>
    <property type="match status" value="1"/>
</dbReference>
<evidence type="ECO:0000313" key="3">
    <source>
        <dbReference type="EMBL" id="PJJ41680.1"/>
    </source>
</evidence>
<dbReference type="EMBL" id="PGEX01000001">
    <property type="protein sequence ID" value="PJJ41680.1"/>
    <property type="molecule type" value="Genomic_DNA"/>
</dbReference>
<dbReference type="InterPro" id="IPR041682">
    <property type="entry name" value="AAA_14"/>
</dbReference>
<dbReference type="InterPro" id="IPR025420">
    <property type="entry name" value="DUF4143"/>
</dbReference>
<feature type="domain" description="AAA" evidence="1">
    <location>
        <begin position="23"/>
        <end position="157"/>
    </location>
</feature>
<dbReference type="PANTHER" id="PTHR33295:SF7">
    <property type="entry name" value="ATPASE"/>
    <property type="match status" value="1"/>
</dbReference>